<name>A0A2K3M8R4_TRIPR</name>
<dbReference type="InterPro" id="IPR005708">
    <property type="entry name" value="Homogentis_dOase"/>
</dbReference>
<evidence type="ECO:0000256" key="6">
    <source>
        <dbReference type="ARBA" id="ARBA00023004"/>
    </source>
</evidence>
<evidence type="ECO:0000256" key="4">
    <source>
        <dbReference type="ARBA" id="ARBA00022964"/>
    </source>
</evidence>
<dbReference type="GO" id="GO:0006559">
    <property type="term" value="P:L-phenylalanine catabolic process"/>
    <property type="evidence" value="ECO:0007669"/>
    <property type="project" value="UniProtKB-UniPathway"/>
</dbReference>
<gene>
    <name evidence="8" type="ORF">L195_g043272</name>
</gene>
<evidence type="ECO:0000259" key="7">
    <source>
        <dbReference type="Pfam" id="PF20510"/>
    </source>
</evidence>
<comment type="caution">
    <text evidence="8">The sequence shown here is derived from an EMBL/GenBank/DDBJ whole genome shotgun (WGS) entry which is preliminary data.</text>
</comment>
<evidence type="ECO:0000256" key="5">
    <source>
        <dbReference type="ARBA" id="ARBA00023002"/>
    </source>
</evidence>
<keyword evidence="4 8" id="KW-0223">Dioxygenase</keyword>
<dbReference type="EC" id="1.13.11.5" evidence="2"/>
<dbReference type="GO" id="GO:0006570">
    <property type="term" value="P:tyrosine metabolic process"/>
    <property type="evidence" value="ECO:0007669"/>
    <property type="project" value="InterPro"/>
</dbReference>
<proteinExistence type="predicted"/>
<organism evidence="8 9">
    <name type="scientific">Trifolium pratense</name>
    <name type="common">Red clover</name>
    <dbReference type="NCBI Taxonomy" id="57577"/>
    <lineage>
        <taxon>Eukaryota</taxon>
        <taxon>Viridiplantae</taxon>
        <taxon>Streptophyta</taxon>
        <taxon>Embryophyta</taxon>
        <taxon>Tracheophyta</taxon>
        <taxon>Spermatophyta</taxon>
        <taxon>Magnoliopsida</taxon>
        <taxon>eudicotyledons</taxon>
        <taxon>Gunneridae</taxon>
        <taxon>Pentapetalae</taxon>
        <taxon>rosids</taxon>
        <taxon>fabids</taxon>
        <taxon>Fabales</taxon>
        <taxon>Fabaceae</taxon>
        <taxon>Papilionoideae</taxon>
        <taxon>50 kb inversion clade</taxon>
        <taxon>NPAAA clade</taxon>
        <taxon>Hologalegina</taxon>
        <taxon>IRL clade</taxon>
        <taxon>Trifolieae</taxon>
        <taxon>Trifolium</taxon>
    </lineage>
</organism>
<dbReference type="InterPro" id="IPR011051">
    <property type="entry name" value="RmlC_Cupin_sf"/>
</dbReference>
<dbReference type="SUPFAM" id="SSF51182">
    <property type="entry name" value="RmlC-like cupins"/>
    <property type="match status" value="1"/>
</dbReference>
<reference evidence="8 9" key="1">
    <citation type="journal article" date="2014" name="Am. J. Bot.">
        <title>Genome assembly and annotation for red clover (Trifolium pratense; Fabaceae).</title>
        <authorList>
            <person name="Istvanek J."/>
            <person name="Jaros M."/>
            <person name="Krenek A."/>
            <person name="Repkova J."/>
        </authorList>
    </citation>
    <scope>NUCLEOTIDE SEQUENCE [LARGE SCALE GENOMIC DNA]</scope>
    <source>
        <strain evidence="9">cv. Tatra</strain>
        <tissue evidence="8">Young leaves</tissue>
    </source>
</reference>
<sequence length="62" mass="6520">MEKSVAGDDFNYQSGLGNHLSSEAIAGALPVGQNSPLICPFGLYAEQISGTSFTTPRSLNLF</sequence>
<evidence type="ECO:0000256" key="1">
    <source>
        <dbReference type="ARBA" id="ARBA00004704"/>
    </source>
</evidence>
<dbReference type="GO" id="GO:0046872">
    <property type="term" value="F:metal ion binding"/>
    <property type="evidence" value="ECO:0007669"/>
    <property type="project" value="UniProtKB-KW"/>
</dbReference>
<keyword evidence="6" id="KW-0408">Iron</keyword>
<dbReference type="InterPro" id="IPR046452">
    <property type="entry name" value="HgmA_N"/>
</dbReference>
<evidence type="ECO:0000256" key="3">
    <source>
        <dbReference type="ARBA" id="ARBA00022723"/>
    </source>
</evidence>
<accession>A0A2K3M8R4</accession>
<reference evidence="8 9" key="2">
    <citation type="journal article" date="2017" name="Front. Plant Sci.">
        <title>Gene Classification and Mining of Molecular Markers Useful in Red Clover (Trifolium pratense) Breeding.</title>
        <authorList>
            <person name="Istvanek J."/>
            <person name="Dluhosova J."/>
            <person name="Dluhos P."/>
            <person name="Patkova L."/>
            <person name="Nedelnik J."/>
            <person name="Repkova J."/>
        </authorList>
    </citation>
    <scope>NUCLEOTIDE SEQUENCE [LARGE SCALE GENOMIC DNA]</scope>
    <source>
        <strain evidence="9">cv. Tatra</strain>
        <tissue evidence="8">Young leaves</tissue>
    </source>
</reference>
<dbReference type="EMBL" id="ASHM01053216">
    <property type="protein sequence ID" value="PNX87186.1"/>
    <property type="molecule type" value="Genomic_DNA"/>
</dbReference>
<keyword evidence="3" id="KW-0479">Metal-binding</keyword>
<dbReference type="GO" id="GO:0005737">
    <property type="term" value="C:cytoplasm"/>
    <property type="evidence" value="ECO:0007669"/>
    <property type="project" value="TreeGrafter"/>
</dbReference>
<evidence type="ECO:0000313" key="9">
    <source>
        <dbReference type="Proteomes" id="UP000236291"/>
    </source>
</evidence>
<evidence type="ECO:0000256" key="2">
    <source>
        <dbReference type="ARBA" id="ARBA00013127"/>
    </source>
</evidence>
<evidence type="ECO:0000313" key="8">
    <source>
        <dbReference type="EMBL" id="PNX87186.1"/>
    </source>
</evidence>
<comment type="pathway">
    <text evidence="1">Amino-acid degradation; L-phenylalanine degradation; acetoacetate and fumarate from L-phenylalanine: step 4/6.</text>
</comment>
<dbReference type="GO" id="GO:0004411">
    <property type="term" value="F:homogentisate 1,2-dioxygenase activity"/>
    <property type="evidence" value="ECO:0007669"/>
    <property type="project" value="UniProtKB-EC"/>
</dbReference>
<dbReference type="ExpressionAtlas" id="A0A2K3M8R4">
    <property type="expression patterns" value="baseline"/>
</dbReference>
<keyword evidence="5" id="KW-0560">Oxidoreductase</keyword>
<feature type="non-terminal residue" evidence="8">
    <location>
        <position position="62"/>
    </location>
</feature>
<dbReference type="PANTHER" id="PTHR11056:SF0">
    <property type="entry name" value="HOMOGENTISATE 1,2-DIOXYGENASE"/>
    <property type="match status" value="1"/>
</dbReference>
<feature type="domain" description="Homogentisate 1,2-dioxygenase N-terminal" evidence="7">
    <location>
        <begin position="11"/>
        <end position="60"/>
    </location>
</feature>
<protein>
    <recommendedName>
        <fullName evidence="2">homogentisate 1,2-dioxygenase</fullName>
        <ecNumber evidence="2">1.13.11.5</ecNumber>
    </recommendedName>
</protein>
<dbReference type="UniPathway" id="UPA00139">
    <property type="reaction ID" value="UER00339"/>
</dbReference>
<dbReference type="Proteomes" id="UP000236291">
    <property type="component" value="Unassembled WGS sequence"/>
</dbReference>
<dbReference type="PANTHER" id="PTHR11056">
    <property type="entry name" value="HOMOGENTISATE 1,2-DIOXYGENASE"/>
    <property type="match status" value="1"/>
</dbReference>
<dbReference type="AlphaFoldDB" id="A0A2K3M8R4"/>
<dbReference type="Pfam" id="PF20510">
    <property type="entry name" value="HgmA_N"/>
    <property type="match status" value="1"/>
</dbReference>